<evidence type="ECO:0000256" key="1">
    <source>
        <dbReference type="SAM" id="Phobius"/>
    </source>
</evidence>
<protein>
    <recommendedName>
        <fullName evidence="3">LPS export ABC transporter periplasmic protein LptC</fullName>
    </recommendedName>
</protein>
<gene>
    <name evidence="2" type="ORF">MNB_ARC-1_214</name>
</gene>
<sequence length="189" mass="22119">MGIKSFIIWLLIISIVLFIYTIVIVPIKTVKKKVLPEIIFKNSIMYDIDIHGVKQLIESKKMYHYSNNHEEFYYLNMLFKSKNDKKEVVIDSLNANFLNMTKIILKFRGDVYYNRSDNTMLQSQSIDYDRINNHLIGNQKFIAIYKDNKLEGDSLFIKKGEAIIKSNNNVSTPVKLDIVINKKETNETN</sequence>
<keyword evidence="1" id="KW-0812">Transmembrane</keyword>
<feature type="transmembrane region" description="Helical" evidence="1">
    <location>
        <begin position="6"/>
        <end position="27"/>
    </location>
</feature>
<dbReference type="AlphaFoldDB" id="A0A3B1DX93"/>
<accession>A0A3B1DX93</accession>
<evidence type="ECO:0008006" key="3">
    <source>
        <dbReference type="Google" id="ProtNLM"/>
    </source>
</evidence>
<keyword evidence="1" id="KW-0472">Membrane</keyword>
<dbReference type="EMBL" id="UOYO01000024">
    <property type="protein sequence ID" value="VAY87355.1"/>
    <property type="molecule type" value="Genomic_DNA"/>
</dbReference>
<keyword evidence="1" id="KW-1133">Transmembrane helix</keyword>
<proteinExistence type="predicted"/>
<reference evidence="2" key="1">
    <citation type="submission" date="2018-10" db="EMBL/GenBank/DDBJ databases">
        <authorList>
            <person name="Aoki K."/>
        </authorList>
    </citation>
    <scope>NUCLEOTIDE SEQUENCE</scope>
</reference>
<evidence type="ECO:0000313" key="2">
    <source>
        <dbReference type="EMBL" id="VAY87355.1"/>
    </source>
</evidence>
<name>A0A3B1DX93_9ZZZZ</name>
<organism evidence="2">
    <name type="scientific">hydrothermal vent metagenome</name>
    <dbReference type="NCBI Taxonomy" id="652676"/>
    <lineage>
        <taxon>unclassified sequences</taxon>
        <taxon>metagenomes</taxon>
        <taxon>ecological metagenomes</taxon>
    </lineage>
</organism>